<gene>
    <name evidence="2" type="ORF">QQ008_10175</name>
</gene>
<reference evidence="2" key="1">
    <citation type="submission" date="2023-06" db="EMBL/GenBank/DDBJ databases">
        <title>Genomic of Parafulvivirga corallium.</title>
        <authorList>
            <person name="Wang G."/>
        </authorList>
    </citation>
    <scope>NUCLEOTIDE SEQUENCE</scope>
    <source>
        <strain evidence="2">BMA10</strain>
    </source>
</reference>
<keyword evidence="3" id="KW-1185">Reference proteome</keyword>
<comment type="caution">
    <text evidence="2">The sequence shown here is derived from an EMBL/GenBank/DDBJ whole genome shotgun (WGS) entry which is preliminary data.</text>
</comment>
<protein>
    <recommendedName>
        <fullName evidence="4">Outer membrane protein beta-barrel domain-containing protein</fullName>
    </recommendedName>
</protein>
<dbReference type="EMBL" id="JAUJEA010000003">
    <property type="protein sequence ID" value="MDN5201732.1"/>
    <property type="molecule type" value="Genomic_DNA"/>
</dbReference>
<sequence>MKQLLPLLLLLISLSVQAQYYENAAGLRLGGTSGITYKRFVTESVAYQVLLSGRNDGIQFTALKEIYIQTNLSKNLFIYYGGGAHLGFEKYTQVNNNINTTIINNNQIFETRTRVNPTYFSMGLDGIVGLEYRFMAPVTLGFDVKPTFSFIGMRFTQLRFWDTAMTVKLLF</sequence>
<dbReference type="RefSeq" id="WP_346751761.1">
    <property type="nucleotide sequence ID" value="NZ_JAUJEA010000003.1"/>
</dbReference>
<feature type="signal peptide" evidence="1">
    <location>
        <begin position="1"/>
        <end position="18"/>
    </location>
</feature>
<keyword evidence="1" id="KW-0732">Signal</keyword>
<name>A0ABT8KLZ1_9BACT</name>
<evidence type="ECO:0000313" key="2">
    <source>
        <dbReference type="EMBL" id="MDN5201732.1"/>
    </source>
</evidence>
<accession>A0ABT8KLZ1</accession>
<evidence type="ECO:0008006" key="4">
    <source>
        <dbReference type="Google" id="ProtNLM"/>
    </source>
</evidence>
<proteinExistence type="predicted"/>
<evidence type="ECO:0000256" key="1">
    <source>
        <dbReference type="SAM" id="SignalP"/>
    </source>
</evidence>
<evidence type="ECO:0000313" key="3">
    <source>
        <dbReference type="Proteomes" id="UP001172082"/>
    </source>
</evidence>
<dbReference type="Proteomes" id="UP001172082">
    <property type="component" value="Unassembled WGS sequence"/>
</dbReference>
<organism evidence="2 3">
    <name type="scientific">Splendidivirga corallicola</name>
    <dbReference type="NCBI Taxonomy" id="3051826"/>
    <lineage>
        <taxon>Bacteria</taxon>
        <taxon>Pseudomonadati</taxon>
        <taxon>Bacteroidota</taxon>
        <taxon>Cytophagia</taxon>
        <taxon>Cytophagales</taxon>
        <taxon>Splendidivirgaceae</taxon>
        <taxon>Splendidivirga</taxon>
    </lineage>
</organism>
<feature type="chain" id="PRO_5046037875" description="Outer membrane protein beta-barrel domain-containing protein" evidence="1">
    <location>
        <begin position="19"/>
        <end position="171"/>
    </location>
</feature>